<dbReference type="OrthoDB" id="20818at2759"/>
<dbReference type="STRING" id="1890364.A0A2P6N4D1"/>
<evidence type="ECO:0000313" key="4">
    <source>
        <dbReference type="EMBL" id="PRP78814.1"/>
    </source>
</evidence>
<dbReference type="EMBL" id="MDYQ01000207">
    <property type="protein sequence ID" value="PRP78814.1"/>
    <property type="molecule type" value="Genomic_DNA"/>
</dbReference>
<dbReference type="Proteomes" id="UP000241769">
    <property type="component" value="Unassembled WGS sequence"/>
</dbReference>
<dbReference type="PROSITE" id="PS50009">
    <property type="entry name" value="RASGEF_CAT"/>
    <property type="match status" value="1"/>
</dbReference>
<gene>
    <name evidence="4" type="ORF">PROFUN_00987</name>
</gene>
<proteinExistence type="predicted"/>
<dbReference type="AlphaFoldDB" id="A0A2P6N4D1"/>
<dbReference type="InterPro" id="IPR008937">
    <property type="entry name" value="Ras-like_GEF"/>
</dbReference>
<protein>
    <recommendedName>
        <fullName evidence="3">Ras-GEF domain-containing protein</fullName>
    </recommendedName>
</protein>
<keyword evidence="5" id="KW-1185">Reference proteome</keyword>
<dbReference type="InParanoid" id="A0A2P6N4D1"/>
<reference evidence="4 5" key="1">
    <citation type="journal article" date="2018" name="Genome Biol. Evol.">
        <title>Multiple Roots of Fruiting Body Formation in Amoebozoa.</title>
        <authorList>
            <person name="Hillmann F."/>
            <person name="Forbes G."/>
            <person name="Novohradska S."/>
            <person name="Ferling I."/>
            <person name="Riege K."/>
            <person name="Groth M."/>
            <person name="Westermann M."/>
            <person name="Marz M."/>
            <person name="Spaller T."/>
            <person name="Winckler T."/>
            <person name="Schaap P."/>
            <person name="Glockner G."/>
        </authorList>
    </citation>
    <scope>NUCLEOTIDE SEQUENCE [LARGE SCALE GENOMIC DNA]</scope>
    <source>
        <strain evidence="4 5">Jena</strain>
    </source>
</reference>
<name>A0A2P6N4D1_9EUKA</name>
<organism evidence="4 5">
    <name type="scientific">Planoprotostelium fungivorum</name>
    <dbReference type="NCBI Taxonomy" id="1890364"/>
    <lineage>
        <taxon>Eukaryota</taxon>
        <taxon>Amoebozoa</taxon>
        <taxon>Evosea</taxon>
        <taxon>Variosea</taxon>
        <taxon>Cavosteliida</taxon>
        <taxon>Cavosteliaceae</taxon>
        <taxon>Planoprotostelium</taxon>
    </lineage>
</organism>
<dbReference type="InterPro" id="IPR001895">
    <property type="entry name" value="RASGEF_cat_dom"/>
</dbReference>
<dbReference type="GO" id="GO:0007264">
    <property type="term" value="P:small GTPase-mediated signal transduction"/>
    <property type="evidence" value="ECO:0007669"/>
    <property type="project" value="InterPro"/>
</dbReference>
<sequence length="300" mass="33988">MGKTGRSKMINSADAVTLLREDILISSEYDAPIKTRLNVTKLMDVPELEAARQLTLLGYDLSSSVSMREFCNKKWEKPNSRQKEAHNLLLLIERSNTMILDTDTVQHGAAAIEYSIKLADHCLQLRNFADLVAIMAGLHHSSVFRLKLRWAAVKAQEMKTFKHLSEVVNVDGGHKQIRILMDSATPPLVPFLGPLFHDLIYLEENSTYDENSHINWQKLEAVANIINKFKRCFTSEYKLVPQLHIQNMILSHPKSTNETLYDRSLILEPRRSGSVSTPNSSSNIPFSSPKFNFGIRNLLG</sequence>
<dbReference type="InterPro" id="IPR036964">
    <property type="entry name" value="RASGEF_cat_dom_sf"/>
</dbReference>
<keyword evidence="1 2" id="KW-0344">Guanine-nucleotide releasing factor</keyword>
<dbReference type="GO" id="GO:0005085">
    <property type="term" value="F:guanyl-nucleotide exchange factor activity"/>
    <property type="evidence" value="ECO:0007669"/>
    <property type="project" value="UniProtKB-KW"/>
</dbReference>
<evidence type="ECO:0000259" key="3">
    <source>
        <dbReference type="PROSITE" id="PS50009"/>
    </source>
</evidence>
<dbReference type="Pfam" id="PF00617">
    <property type="entry name" value="RasGEF"/>
    <property type="match status" value="1"/>
</dbReference>
<feature type="domain" description="Ras-GEF" evidence="3">
    <location>
        <begin position="46"/>
        <end position="270"/>
    </location>
</feature>
<dbReference type="SMART" id="SM00147">
    <property type="entry name" value="RasGEF"/>
    <property type="match status" value="1"/>
</dbReference>
<evidence type="ECO:0000313" key="5">
    <source>
        <dbReference type="Proteomes" id="UP000241769"/>
    </source>
</evidence>
<dbReference type="InterPro" id="IPR023578">
    <property type="entry name" value="Ras_GEF_dom_sf"/>
</dbReference>
<accession>A0A2P6N4D1</accession>
<comment type="caution">
    <text evidence="4">The sequence shown here is derived from an EMBL/GenBank/DDBJ whole genome shotgun (WGS) entry which is preliminary data.</text>
</comment>
<dbReference type="Gene3D" id="1.10.840.10">
    <property type="entry name" value="Ras guanine-nucleotide exchange factors catalytic domain"/>
    <property type="match status" value="1"/>
</dbReference>
<evidence type="ECO:0000256" key="1">
    <source>
        <dbReference type="ARBA" id="ARBA00022658"/>
    </source>
</evidence>
<dbReference type="PANTHER" id="PTHR23113">
    <property type="entry name" value="GUANINE NUCLEOTIDE EXCHANGE FACTOR"/>
    <property type="match status" value="1"/>
</dbReference>
<evidence type="ECO:0000256" key="2">
    <source>
        <dbReference type="PROSITE-ProRule" id="PRU00168"/>
    </source>
</evidence>
<dbReference type="PANTHER" id="PTHR23113:SF99">
    <property type="entry name" value="RASGEF DOMAIN-CONTAINING PROTEIN"/>
    <property type="match status" value="1"/>
</dbReference>
<dbReference type="SUPFAM" id="SSF48366">
    <property type="entry name" value="Ras GEF"/>
    <property type="match status" value="1"/>
</dbReference>